<dbReference type="Pfam" id="PF05175">
    <property type="entry name" value="MTS"/>
    <property type="match status" value="1"/>
</dbReference>
<organism evidence="7">
    <name type="scientific">marine sediment metagenome</name>
    <dbReference type="NCBI Taxonomy" id="412755"/>
    <lineage>
        <taxon>unclassified sequences</taxon>
        <taxon>metagenomes</taxon>
        <taxon>ecological metagenomes</taxon>
    </lineage>
</organism>
<evidence type="ECO:0000256" key="3">
    <source>
        <dbReference type="ARBA" id="ARBA00022679"/>
    </source>
</evidence>
<accession>X0TSF5</accession>
<evidence type="ECO:0000256" key="2">
    <source>
        <dbReference type="ARBA" id="ARBA00022603"/>
    </source>
</evidence>
<sequence length="195" mass="21046">SDFVRSSEKTVLSNEKPSALEKFEKIADIGTGCGAIAISLALLLPRATIYATDISPRALGIAATNCDRHRVRDRVHLLEGDLLDPLPEPVDIIIANLPYIRDADLTQLSAEIKEFEPLSALAGGEDGLEKVRQVLGQARGKLRPGGLVLVEIAAGQGEAAVSWARELLPQVRAELAPDLGGWERVLSVELLDRDR</sequence>
<dbReference type="EC" id="2.1.1.297" evidence="1"/>
<reference evidence="7" key="1">
    <citation type="journal article" date="2014" name="Front. Microbiol.">
        <title>High frequency of phylogenetically diverse reductive dehalogenase-homologous genes in deep subseafloor sedimentary metagenomes.</title>
        <authorList>
            <person name="Kawai M."/>
            <person name="Futagami T."/>
            <person name="Toyoda A."/>
            <person name="Takaki Y."/>
            <person name="Nishi S."/>
            <person name="Hori S."/>
            <person name="Arai W."/>
            <person name="Tsubouchi T."/>
            <person name="Morono Y."/>
            <person name="Uchiyama I."/>
            <person name="Ito T."/>
            <person name="Fujiyama A."/>
            <person name="Inagaki F."/>
            <person name="Takami H."/>
        </authorList>
    </citation>
    <scope>NUCLEOTIDE SEQUENCE</scope>
    <source>
        <strain evidence="7">Expedition CK06-06</strain>
    </source>
</reference>
<keyword evidence="2" id="KW-0489">Methyltransferase</keyword>
<name>X0TSF5_9ZZZZ</name>
<gene>
    <name evidence="7" type="ORF">S01H1_27474</name>
</gene>
<comment type="catalytic activity">
    <reaction evidence="5">
        <text>L-glutaminyl-[peptide chain release factor] + S-adenosyl-L-methionine = N(5)-methyl-L-glutaminyl-[peptide chain release factor] + S-adenosyl-L-homocysteine + H(+)</text>
        <dbReference type="Rhea" id="RHEA:42896"/>
        <dbReference type="Rhea" id="RHEA-COMP:10271"/>
        <dbReference type="Rhea" id="RHEA-COMP:10272"/>
        <dbReference type="ChEBI" id="CHEBI:15378"/>
        <dbReference type="ChEBI" id="CHEBI:30011"/>
        <dbReference type="ChEBI" id="CHEBI:57856"/>
        <dbReference type="ChEBI" id="CHEBI:59789"/>
        <dbReference type="ChEBI" id="CHEBI:61891"/>
        <dbReference type="EC" id="2.1.1.297"/>
    </reaction>
</comment>
<dbReference type="CDD" id="cd02440">
    <property type="entry name" value="AdoMet_MTases"/>
    <property type="match status" value="1"/>
</dbReference>
<dbReference type="AlphaFoldDB" id="X0TSF5"/>
<evidence type="ECO:0000256" key="1">
    <source>
        <dbReference type="ARBA" id="ARBA00012771"/>
    </source>
</evidence>
<dbReference type="InterPro" id="IPR050320">
    <property type="entry name" value="N5-glutamine_MTase"/>
</dbReference>
<dbReference type="NCBIfam" id="TIGR00536">
    <property type="entry name" value="hemK_fam"/>
    <property type="match status" value="1"/>
</dbReference>
<dbReference type="InterPro" id="IPR029063">
    <property type="entry name" value="SAM-dependent_MTases_sf"/>
</dbReference>
<feature type="domain" description="Methyltransferase small" evidence="6">
    <location>
        <begin position="22"/>
        <end position="104"/>
    </location>
</feature>
<proteinExistence type="predicted"/>
<evidence type="ECO:0000256" key="4">
    <source>
        <dbReference type="ARBA" id="ARBA00022691"/>
    </source>
</evidence>
<keyword evidence="4" id="KW-0949">S-adenosyl-L-methionine</keyword>
<dbReference type="PANTHER" id="PTHR18895:SF74">
    <property type="entry name" value="MTRF1L RELEASE FACTOR GLUTAMINE METHYLTRANSFERASE"/>
    <property type="match status" value="1"/>
</dbReference>
<dbReference type="SUPFAM" id="SSF53335">
    <property type="entry name" value="S-adenosyl-L-methionine-dependent methyltransferases"/>
    <property type="match status" value="1"/>
</dbReference>
<dbReference type="GO" id="GO:0102559">
    <property type="term" value="F:peptide chain release factor N(5)-glutamine methyltransferase activity"/>
    <property type="evidence" value="ECO:0007669"/>
    <property type="project" value="UniProtKB-EC"/>
</dbReference>
<dbReference type="InterPro" id="IPR007848">
    <property type="entry name" value="Small_mtfrase_dom"/>
</dbReference>
<evidence type="ECO:0000256" key="5">
    <source>
        <dbReference type="ARBA" id="ARBA00048391"/>
    </source>
</evidence>
<comment type="caution">
    <text evidence="7">The sequence shown here is derived from an EMBL/GenBank/DDBJ whole genome shotgun (WGS) entry which is preliminary data.</text>
</comment>
<dbReference type="InterPro" id="IPR004556">
    <property type="entry name" value="HemK-like"/>
</dbReference>
<dbReference type="GO" id="GO:0032259">
    <property type="term" value="P:methylation"/>
    <property type="evidence" value="ECO:0007669"/>
    <property type="project" value="UniProtKB-KW"/>
</dbReference>
<feature type="non-terminal residue" evidence="7">
    <location>
        <position position="1"/>
    </location>
</feature>
<protein>
    <recommendedName>
        <fullName evidence="1">peptide chain release factor N(5)-glutamine methyltransferase</fullName>
        <ecNumber evidence="1">2.1.1.297</ecNumber>
    </recommendedName>
</protein>
<evidence type="ECO:0000259" key="6">
    <source>
        <dbReference type="Pfam" id="PF05175"/>
    </source>
</evidence>
<dbReference type="Gene3D" id="3.40.50.150">
    <property type="entry name" value="Vaccinia Virus protein VP39"/>
    <property type="match status" value="1"/>
</dbReference>
<dbReference type="PANTHER" id="PTHR18895">
    <property type="entry name" value="HEMK METHYLTRANSFERASE"/>
    <property type="match status" value="1"/>
</dbReference>
<evidence type="ECO:0000313" key="7">
    <source>
        <dbReference type="EMBL" id="GAF90136.1"/>
    </source>
</evidence>
<dbReference type="EMBL" id="BARS01016732">
    <property type="protein sequence ID" value="GAF90136.1"/>
    <property type="molecule type" value="Genomic_DNA"/>
</dbReference>
<keyword evidence="3" id="KW-0808">Transferase</keyword>